<dbReference type="Proteomes" id="UP000218767">
    <property type="component" value="Unassembled WGS sequence"/>
</dbReference>
<gene>
    <name evidence="3" type="ORF">COB20_14980</name>
</gene>
<protein>
    <submittedName>
        <fullName evidence="3">NADP-dependent oxidoreductase</fullName>
    </submittedName>
</protein>
<evidence type="ECO:0000313" key="4">
    <source>
        <dbReference type="Proteomes" id="UP000218767"/>
    </source>
</evidence>
<dbReference type="Gene3D" id="3.40.50.720">
    <property type="entry name" value="NAD(P)-binding Rossmann-like Domain"/>
    <property type="match status" value="1"/>
</dbReference>
<dbReference type="SMART" id="SM00829">
    <property type="entry name" value="PKS_ER"/>
    <property type="match status" value="1"/>
</dbReference>
<evidence type="ECO:0000259" key="2">
    <source>
        <dbReference type="SMART" id="SM00829"/>
    </source>
</evidence>
<sequence>MSNHAAKQIHLISRPDGMPSNKNFKLVEVELPSPADGEVLVKNLYMSVDPYMRGRMRENAVYAEAYALDSVMYGGAVGEVVESADPSLQAGDIVLNGAAWQDMFIAKANTVSKVIPFDLEQLSLYLGTLGMPGLTAYVGLSKYGEPKEGETVFVSAASGAVGANVCQIAKLKGCRVIGSVGSDAKGQWLLDECGVDAVINYKTCGDLSKALAEAAPEGVDVYFENVGGDHLQAALEVMNPFGRIAACGMISSYNNSEPAPGPNNLMLIVGKKIRINGFIVSDHGDMRDQFLSEMIPWIQEGKVKSRETVIEGIDNAVDAFLGLFSGENFGKMVVKLG</sequence>
<dbReference type="InterPro" id="IPR020843">
    <property type="entry name" value="ER"/>
</dbReference>
<dbReference type="EMBL" id="NVUL01000100">
    <property type="protein sequence ID" value="PCI74633.1"/>
    <property type="molecule type" value="Genomic_DNA"/>
</dbReference>
<reference evidence="4" key="1">
    <citation type="submission" date="2017-08" db="EMBL/GenBank/DDBJ databases">
        <title>A dynamic microbial community with high functional redundancy inhabits the cold, oxic subseafloor aquifer.</title>
        <authorList>
            <person name="Tully B.J."/>
            <person name="Wheat C.G."/>
            <person name="Glazer B.T."/>
            <person name="Huber J.A."/>
        </authorList>
    </citation>
    <scope>NUCLEOTIDE SEQUENCE [LARGE SCALE GENOMIC DNA]</scope>
</reference>
<accession>A0A2A4WWB9</accession>
<dbReference type="CDD" id="cd05288">
    <property type="entry name" value="PGDH"/>
    <property type="match status" value="1"/>
</dbReference>
<dbReference type="InterPro" id="IPR036291">
    <property type="entry name" value="NAD(P)-bd_dom_sf"/>
</dbReference>
<dbReference type="GO" id="GO:0016628">
    <property type="term" value="F:oxidoreductase activity, acting on the CH-CH group of donors, NAD or NADP as acceptor"/>
    <property type="evidence" value="ECO:0007669"/>
    <property type="project" value="InterPro"/>
</dbReference>
<evidence type="ECO:0000313" key="3">
    <source>
        <dbReference type="EMBL" id="PCI74633.1"/>
    </source>
</evidence>
<dbReference type="InterPro" id="IPR045010">
    <property type="entry name" value="MDR_fam"/>
</dbReference>
<dbReference type="PANTHER" id="PTHR43205">
    <property type="entry name" value="PROSTAGLANDIN REDUCTASE"/>
    <property type="match status" value="1"/>
</dbReference>
<evidence type="ECO:0000256" key="1">
    <source>
        <dbReference type="ARBA" id="ARBA00023002"/>
    </source>
</evidence>
<name>A0A2A4WWB9_9GAMM</name>
<feature type="domain" description="Enoyl reductase (ER)" evidence="2">
    <location>
        <begin position="17"/>
        <end position="334"/>
    </location>
</feature>
<keyword evidence="1" id="KW-0560">Oxidoreductase</keyword>
<dbReference type="SUPFAM" id="SSF51735">
    <property type="entry name" value="NAD(P)-binding Rossmann-fold domains"/>
    <property type="match status" value="1"/>
</dbReference>
<dbReference type="AlphaFoldDB" id="A0A2A4WWB9"/>
<dbReference type="Gene3D" id="3.90.180.10">
    <property type="entry name" value="Medium-chain alcohol dehydrogenases, catalytic domain"/>
    <property type="match status" value="1"/>
</dbReference>
<dbReference type="PANTHER" id="PTHR43205:SF7">
    <property type="entry name" value="PROSTAGLANDIN REDUCTASE 1"/>
    <property type="match status" value="1"/>
</dbReference>
<dbReference type="InterPro" id="IPR013149">
    <property type="entry name" value="ADH-like_C"/>
</dbReference>
<dbReference type="Pfam" id="PF16884">
    <property type="entry name" value="ADH_N_2"/>
    <property type="match status" value="1"/>
</dbReference>
<organism evidence="3 4">
    <name type="scientific">SAR86 cluster bacterium</name>
    <dbReference type="NCBI Taxonomy" id="2030880"/>
    <lineage>
        <taxon>Bacteria</taxon>
        <taxon>Pseudomonadati</taxon>
        <taxon>Pseudomonadota</taxon>
        <taxon>Gammaproteobacteria</taxon>
        <taxon>SAR86 cluster</taxon>
    </lineage>
</organism>
<comment type="caution">
    <text evidence="3">The sequence shown here is derived from an EMBL/GenBank/DDBJ whole genome shotgun (WGS) entry which is preliminary data.</text>
</comment>
<proteinExistence type="predicted"/>
<dbReference type="FunFam" id="3.40.50.720:FF:000121">
    <property type="entry name" value="Prostaglandin reductase 2"/>
    <property type="match status" value="1"/>
</dbReference>
<dbReference type="InterPro" id="IPR041694">
    <property type="entry name" value="ADH_N_2"/>
</dbReference>
<dbReference type="Pfam" id="PF00107">
    <property type="entry name" value="ADH_zinc_N"/>
    <property type="match status" value="1"/>
</dbReference>
<dbReference type="InterPro" id="IPR011032">
    <property type="entry name" value="GroES-like_sf"/>
</dbReference>
<dbReference type="SUPFAM" id="SSF50129">
    <property type="entry name" value="GroES-like"/>
    <property type="match status" value="2"/>
</dbReference>